<dbReference type="PANTHER" id="PTHR47816">
    <property type="entry name" value="RIBOSOMAL RNA SMALL SUBUNIT METHYLTRANSFERASE C"/>
    <property type="match status" value="1"/>
</dbReference>
<evidence type="ECO:0000259" key="5">
    <source>
        <dbReference type="Pfam" id="PF05175"/>
    </source>
</evidence>
<dbReference type="AlphaFoldDB" id="A0A402AHM2"/>
<evidence type="ECO:0000313" key="6">
    <source>
        <dbReference type="EMBL" id="GCE18606.1"/>
    </source>
</evidence>
<dbReference type="GO" id="GO:0006364">
    <property type="term" value="P:rRNA processing"/>
    <property type="evidence" value="ECO:0007669"/>
    <property type="project" value="UniProtKB-KW"/>
</dbReference>
<comment type="caution">
    <text evidence="6">The sequence shown here is derived from an EMBL/GenBank/DDBJ whole genome shotgun (WGS) entry which is preliminary data.</text>
</comment>
<evidence type="ECO:0000256" key="1">
    <source>
        <dbReference type="ARBA" id="ARBA00022490"/>
    </source>
</evidence>
<dbReference type="CDD" id="cd02440">
    <property type="entry name" value="AdoMet_MTases"/>
    <property type="match status" value="1"/>
</dbReference>
<dbReference type="InterPro" id="IPR007848">
    <property type="entry name" value="Small_mtfrase_dom"/>
</dbReference>
<dbReference type="GO" id="GO:0032259">
    <property type="term" value="P:methylation"/>
    <property type="evidence" value="ECO:0007669"/>
    <property type="project" value="UniProtKB-KW"/>
</dbReference>
<dbReference type="OrthoDB" id="9764961at2"/>
<evidence type="ECO:0000256" key="3">
    <source>
        <dbReference type="ARBA" id="ARBA00022603"/>
    </source>
</evidence>
<name>A0A402AHM2_9CHLR</name>
<dbReference type="InterPro" id="IPR002052">
    <property type="entry name" value="DNA_methylase_N6_adenine_CS"/>
</dbReference>
<dbReference type="InterPro" id="IPR046977">
    <property type="entry name" value="RsmC/RlmG"/>
</dbReference>
<dbReference type="RefSeq" id="WP_126550120.1">
    <property type="nucleotide sequence ID" value="NZ_BIFS01000001.1"/>
</dbReference>
<dbReference type="GO" id="GO:0008757">
    <property type="term" value="F:S-adenosylmethionine-dependent methyltransferase activity"/>
    <property type="evidence" value="ECO:0007669"/>
    <property type="project" value="InterPro"/>
</dbReference>
<keyword evidence="1" id="KW-0963">Cytoplasm</keyword>
<reference evidence="7" key="1">
    <citation type="submission" date="2018-12" db="EMBL/GenBank/DDBJ databases">
        <title>Tengunoibacter tsumagoiensis gen. nov., sp. nov., Dictyobacter kobayashii sp. nov., D. alpinus sp. nov., and D. joshuensis sp. nov. and description of Dictyobacteraceae fam. nov. within the order Ktedonobacterales isolated from Tengu-no-mugimeshi.</title>
        <authorList>
            <person name="Wang C.M."/>
            <person name="Zheng Y."/>
            <person name="Sakai Y."/>
            <person name="Toyoda A."/>
            <person name="Minakuchi Y."/>
            <person name="Abe K."/>
            <person name="Yokota A."/>
            <person name="Yabe S."/>
        </authorList>
    </citation>
    <scope>NUCLEOTIDE SEQUENCE [LARGE SCALE GENOMIC DNA]</scope>
    <source>
        <strain evidence="7">Uno11</strain>
    </source>
</reference>
<dbReference type="InterPro" id="IPR029063">
    <property type="entry name" value="SAM-dependent_MTases_sf"/>
</dbReference>
<keyword evidence="3" id="KW-0489">Methyltransferase</keyword>
<dbReference type="Proteomes" id="UP000287188">
    <property type="component" value="Unassembled WGS sequence"/>
</dbReference>
<protein>
    <recommendedName>
        <fullName evidence="5">Methyltransferase small domain-containing protein</fullName>
    </recommendedName>
</protein>
<dbReference type="Gene3D" id="3.40.50.150">
    <property type="entry name" value="Vaccinia Virus protein VP39"/>
    <property type="match status" value="2"/>
</dbReference>
<dbReference type="Pfam" id="PF05175">
    <property type="entry name" value="MTS"/>
    <property type="match status" value="1"/>
</dbReference>
<evidence type="ECO:0000256" key="4">
    <source>
        <dbReference type="ARBA" id="ARBA00022679"/>
    </source>
</evidence>
<keyword evidence="4" id="KW-0808">Transferase</keyword>
<keyword evidence="7" id="KW-1185">Reference proteome</keyword>
<dbReference type="GO" id="GO:0008170">
    <property type="term" value="F:N-methyltransferase activity"/>
    <property type="evidence" value="ECO:0007669"/>
    <property type="project" value="UniProtKB-ARBA"/>
</dbReference>
<evidence type="ECO:0000256" key="2">
    <source>
        <dbReference type="ARBA" id="ARBA00022552"/>
    </source>
</evidence>
<proteinExistence type="predicted"/>
<dbReference type="SUPFAM" id="SSF53335">
    <property type="entry name" value="S-adenosyl-L-methionine-dependent methyltransferases"/>
    <property type="match status" value="1"/>
</dbReference>
<dbReference type="EMBL" id="BIFS01000001">
    <property type="protein sequence ID" value="GCE18606.1"/>
    <property type="molecule type" value="Genomic_DNA"/>
</dbReference>
<dbReference type="PROSITE" id="PS00092">
    <property type="entry name" value="N6_MTASE"/>
    <property type="match status" value="1"/>
</dbReference>
<gene>
    <name evidence="6" type="ORF">KDK_24060</name>
</gene>
<dbReference type="PANTHER" id="PTHR47816:SF4">
    <property type="entry name" value="RIBOSOMAL RNA SMALL SUBUNIT METHYLTRANSFERASE C"/>
    <property type="match status" value="1"/>
</dbReference>
<evidence type="ECO:0000313" key="7">
    <source>
        <dbReference type="Proteomes" id="UP000287188"/>
    </source>
</evidence>
<keyword evidence="2" id="KW-0698">rRNA processing</keyword>
<sequence length="341" mass="37151">MMLQSRLLSDFVQFNTTDQVLILNSAADPFGTLALQRLTTGSLLIAEDNIATLGVFKAHNAAASVRCVAFHDYILHHSPETVHVAVMNLLYQPGNIWMFYGLSVAAFALKPGGKLYVAGAKDRGILTMAKRMQELFGNVETLTISKGQRVLCSTRRQSFALEQLPVTSLRIFADSKLDEGTRLLLSVLDVKPTDHALDIGCGAGFIGLHMARLASEGQVTMVDASLAAVAASQQAVEQEGLRGVNVLASDGAQAVLDQQFDLVATNPPFHMGGVQTLEIAERFIREAAQILKPKGRFYLVANRFLKYEPTLLACFRDVQEIAGDSRYKVLYATNPLAAKPR</sequence>
<accession>A0A402AHM2</accession>
<feature type="domain" description="Methyltransferase small" evidence="5">
    <location>
        <begin position="170"/>
        <end position="330"/>
    </location>
</feature>
<dbReference type="GO" id="GO:0003676">
    <property type="term" value="F:nucleic acid binding"/>
    <property type="evidence" value="ECO:0007669"/>
    <property type="project" value="InterPro"/>
</dbReference>
<organism evidence="6 7">
    <name type="scientific">Dictyobacter kobayashii</name>
    <dbReference type="NCBI Taxonomy" id="2014872"/>
    <lineage>
        <taxon>Bacteria</taxon>
        <taxon>Bacillati</taxon>
        <taxon>Chloroflexota</taxon>
        <taxon>Ktedonobacteria</taxon>
        <taxon>Ktedonobacterales</taxon>
        <taxon>Dictyobacteraceae</taxon>
        <taxon>Dictyobacter</taxon>
    </lineage>
</organism>